<reference evidence="1" key="1">
    <citation type="submission" date="2023-08" db="EMBL/GenBank/DDBJ databases">
        <title>Chromosome-level Genome Assembly of mud carp (Cirrhinus molitorella).</title>
        <authorList>
            <person name="Liu H."/>
        </authorList>
    </citation>
    <scope>NUCLEOTIDE SEQUENCE</scope>
    <source>
        <strain evidence="1">Prfri</strain>
        <tissue evidence="1">Muscle</tissue>
    </source>
</reference>
<proteinExistence type="predicted"/>
<accession>A0AA88TIE6</accession>
<dbReference type="Proteomes" id="UP001187343">
    <property type="component" value="Unassembled WGS sequence"/>
</dbReference>
<evidence type="ECO:0000313" key="2">
    <source>
        <dbReference type="Proteomes" id="UP001187343"/>
    </source>
</evidence>
<dbReference type="AlphaFoldDB" id="A0AA88TIE6"/>
<sequence>MEESKTDNVTPPTTPNKVTPSPPMSEERPVGLNSPELLKELKQPHTLKHVPAHTGLTTVFCGRGRQNQEAESPSKKTALKLQQSQ</sequence>
<dbReference type="EMBL" id="JAUYZG010000016">
    <property type="protein sequence ID" value="KAK2886066.1"/>
    <property type="molecule type" value="Genomic_DNA"/>
</dbReference>
<gene>
    <name evidence="1" type="ORF">Q8A67_016903</name>
</gene>
<keyword evidence="2" id="KW-1185">Reference proteome</keyword>
<organism evidence="1 2">
    <name type="scientific">Cirrhinus molitorella</name>
    <name type="common">mud carp</name>
    <dbReference type="NCBI Taxonomy" id="172907"/>
    <lineage>
        <taxon>Eukaryota</taxon>
        <taxon>Metazoa</taxon>
        <taxon>Chordata</taxon>
        <taxon>Craniata</taxon>
        <taxon>Vertebrata</taxon>
        <taxon>Euteleostomi</taxon>
        <taxon>Actinopterygii</taxon>
        <taxon>Neopterygii</taxon>
        <taxon>Teleostei</taxon>
        <taxon>Ostariophysi</taxon>
        <taxon>Cypriniformes</taxon>
        <taxon>Cyprinidae</taxon>
        <taxon>Labeoninae</taxon>
        <taxon>Labeonini</taxon>
        <taxon>Cirrhinus</taxon>
    </lineage>
</organism>
<protein>
    <submittedName>
        <fullName evidence="1">Uncharacterized protein</fullName>
    </submittedName>
</protein>
<evidence type="ECO:0000313" key="1">
    <source>
        <dbReference type="EMBL" id="KAK2886066.1"/>
    </source>
</evidence>
<name>A0AA88TIE6_9TELE</name>
<comment type="caution">
    <text evidence="1">The sequence shown here is derived from an EMBL/GenBank/DDBJ whole genome shotgun (WGS) entry which is preliminary data.</text>
</comment>